<dbReference type="RefSeq" id="WP_124026320.1">
    <property type="nucleotide sequence ID" value="NZ_JBHRSN010000005.1"/>
</dbReference>
<dbReference type="Proteomes" id="UP000275281">
    <property type="component" value="Unassembled WGS sequence"/>
</dbReference>
<dbReference type="InterPro" id="IPR013976">
    <property type="entry name" value="HDOD"/>
</dbReference>
<comment type="caution">
    <text evidence="2">The sequence shown here is derived from an EMBL/GenBank/DDBJ whole genome shotgun (WGS) entry which is preliminary data.</text>
</comment>
<dbReference type="EMBL" id="RPOK01000001">
    <property type="protein sequence ID" value="RPJ68319.1"/>
    <property type="molecule type" value="Genomic_DNA"/>
</dbReference>
<evidence type="ECO:0000313" key="3">
    <source>
        <dbReference type="Proteomes" id="UP000275281"/>
    </source>
</evidence>
<dbReference type="Gene3D" id="1.10.3210.10">
    <property type="entry name" value="Hypothetical protein af1432"/>
    <property type="match status" value="1"/>
</dbReference>
<feature type="domain" description="HDOD" evidence="1">
    <location>
        <begin position="278"/>
        <end position="460"/>
    </location>
</feature>
<dbReference type="SUPFAM" id="SSF109604">
    <property type="entry name" value="HD-domain/PDEase-like"/>
    <property type="match status" value="1"/>
</dbReference>
<accession>A0A3N5YA43</accession>
<evidence type="ECO:0000259" key="1">
    <source>
        <dbReference type="Pfam" id="PF08668"/>
    </source>
</evidence>
<reference evidence="2 3" key="1">
    <citation type="submission" date="2018-11" db="EMBL/GenBank/DDBJ databases">
        <authorList>
            <person name="Ye M.-Q."/>
            <person name="Du Z.-J."/>
        </authorList>
    </citation>
    <scope>NUCLEOTIDE SEQUENCE [LARGE SCALE GENOMIC DNA]</scope>
    <source>
        <strain evidence="2 3">U0105</strain>
    </source>
</reference>
<organism evidence="2 3">
    <name type="scientific">Alteromonas sediminis</name>
    <dbReference type="NCBI Taxonomy" id="2259342"/>
    <lineage>
        <taxon>Bacteria</taxon>
        <taxon>Pseudomonadati</taxon>
        <taxon>Pseudomonadota</taxon>
        <taxon>Gammaproteobacteria</taxon>
        <taxon>Alteromonadales</taxon>
        <taxon>Alteromonadaceae</taxon>
        <taxon>Alteromonas/Salinimonas group</taxon>
        <taxon>Alteromonas</taxon>
    </lineage>
</organism>
<protein>
    <submittedName>
        <fullName evidence="2">HDOD domain-containing protein</fullName>
    </submittedName>
</protein>
<evidence type="ECO:0000313" key="2">
    <source>
        <dbReference type="EMBL" id="RPJ68319.1"/>
    </source>
</evidence>
<gene>
    <name evidence="2" type="ORF">DRW07_02615</name>
</gene>
<proteinExistence type="predicted"/>
<dbReference type="AlphaFoldDB" id="A0A3N5YA43"/>
<dbReference type="Pfam" id="PF08668">
    <property type="entry name" value="HDOD"/>
    <property type="match status" value="1"/>
</dbReference>
<sequence length="534" mass="59506">MQDKLTSCFSSDIKQITTLAHRLDIKSTFETAKALSERLIEAVKRAPSHPVGLAMIAQSKPAAFPHQAPFARLVLLIVIALQNRLNKHALLSLVMGNMLVDIALEAKDKKHLTQVLLTSAAKLKLDIASDALKIARLLDSSSIWTYLPHCRLTYWQWFSVWSICLSSANKKKVSWKDKLSYLFQHCPSWTHQYLQPLLEYPSLCPPATIFTYQAQSYTCLGVTQQGVHFFDAAQGELRTAKEDIKVDKPLLNPALWYELINGRDLATPFQDAFSVTRPPPSLVRVLRMLKDAQVDIDKLAKAVENEPSFTEFVKQTASQGNRMGLAVTSVKQGIMTHGLERLGDMLITHALLNRFGQSEYPLKSPLMRFVSLQMMVCSELAVRSGVSIPQTAALVTLLANSALFTYPSLKTQTQWRIAKTPHFGFSIDALINGCPTGTFEKSAITLAKAWALPPRLTKQVSQFCRGDTAKSSPLTSLLQLTLLWAVQIQQGTALEASDDQEEAKAMQTLSMQLIDKHSLIFDCSEHLFCPLSKH</sequence>
<name>A0A3N5YA43_9ALTE</name>
<keyword evidence="3" id="KW-1185">Reference proteome</keyword>
<dbReference type="OrthoDB" id="6335332at2"/>